<dbReference type="Gene3D" id="3.30.460.40">
    <property type="match status" value="1"/>
</dbReference>
<keyword evidence="2" id="KW-1185">Reference proteome</keyword>
<dbReference type="SUPFAM" id="SSF81301">
    <property type="entry name" value="Nucleotidyltransferase"/>
    <property type="match status" value="1"/>
</dbReference>
<name>A0A6A6TIA0_9PLEO</name>
<reference evidence="1" key="1">
    <citation type="journal article" date="2020" name="Stud. Mycol.">
        <title>101 Dothideomycetes genomes: a test case for predicting lifestyles and emergence of pathogens.</title>
        <authorList>
            <person name="Haridas S."/>
            <person name="Albert R."/>
            <person name="Binder M."/>
            <person name="Bloem J."/>
            <person name="Labutti K."/>
            <person name="Salamov A."/>
            <person name="Andreopoulos B."/>
            <person name="Baker S."/>
            <person name="Barry K."/>
            <person name="Bills G."/>
            <person name="Bluhm B."/>
            <person name="Cannon C."/>
            <person name="Castanera R."/>
            <person name="Culley D."/>
            <person name="Daum C."/>
            <person name="Ezra D."/>
            <person name="Gonzalez J."/>
            <person name="Henrissat B."/>
            <person name="Kuo A."/>
            <person name="Liang C."/>
            <person name="Lipzen A."/>
            <person name="Lutzoni F."/>
            <person name="Magnuson J."/>
            <person name="Mondo S."/>
            <person name="Nolan M."/>
            <person name="Ohm R."/>
            <person name="Pangilinan J."/>
            <person name="Park H.-J."/>
            <person name="Ramirez L."/>
            <person name="Alfaro M."/>
            <person name="Sun H."/>
            <person name="Tritt A."/>
            <person name="Yoshinaga Y."/>
            <person name="Zwiers L.-H."/>
            <person name="Turgeon B."/>
            <person name="Goodwin S."/>
            <person name="Spatafora J."/>
            <person name="Crous P."/>
            <person name="Grigoriev I."/>
        </authorList>
    </citation>
    <scope>NUCLEOTIDE SEQUENCE</scope>
    <source>
        <strain evidence="1">CBS 122681</strain>
    </source>
</reference>
<dbReference type="OrthoDB" id="10066232at2759"/>
<dbReference type="Proteomes" id="UP000799324">
    <property type="component" value="Unassembled WGS sequence"/>
</dbReference>
<sequence>MGEKWKYYDVEDYKSWKRKQGKEYRSPPRENYLAAAIYIRNLFDGKKFNWAAVGSLAMLCLGSRREMSDIHIVYDDQDYKRIKSKLESDDRVRLPKGINSLFPIKILIKTGPHFKDSGCTTTADVELDLLPPGRL</sequence>
<proteinExistence type="predicted"/>
<organism evidence="1 2">
    <name type="scientific">Lophiostoma macrostomum CBS 122681</name>
    <dbReference type="NCBI Taxonomy" id="1314788"/>
    <lineage>
        <taxon>Eukaryota</taxon>
        <taxon>Fungi</taxon>
        <taxon>Dikarya</taxon>
        <taxon>Ascomycota</taxon>
        <taxon>Pezizomycotina</taxon>
        <taxon>Dothideomycetes</taxon>
        <taxon>Pleosporomycetidae</taxon>
        <taxon>Pleosporales</taxon>
        <taxon>Lophiostomataceae</taxon>
        <taxon>Lophiostoma</taxon>
    </lineage>
</organism>
<dbReference type="AlphaFoldDB" id="A0A6A6TIA0"/>
<evidence type="ECO:0000313" key="2">
    <source>
        <dbReference type="Proteomes" id="UP000799324"/>
    </source>
</evidence>
<accession>A0A6A6TIA0</accession>
<protein>
    <submittedName>
        <fullName evidence="1">Uncharacterized protein</fullName>
    </submittedName>
</protein>
<dbReference type="EMBL" id="MU004309">
    <property type="protein sequence ID" value="KAF2659156.1"/>
    <property type="molecule type" value="Genomic_DNA"/>
</dbReference>
<gene>
    <name evidence="1" type="ORF">K491DRAFT_702415</name>
</gene>
<evidence type="ECO:0000313" key="1">
    <source>
        <dbReference type="EMBL" id="KAF2659156.1"/>
    </source>
</evidence>
<dbReference type="InterPro" id="IPR043519">
    <property type="entry name" value="NT_sf"/>
</dbReference>